<dbReference type="Proteomes" id="UP000076830">
    <property type="component" value="Chromosome"/>
</dbReference>
<name>A0A160DTK0_9GAMM</name>
<evidence type="ECO:0000259" key="1">
    <source>
        <dbReference type="PROSITE" id="PS51094"/>
    </source>
</evidence>
<dbReference type="InterPro" id="IPR016152">
    <property type="entry name" value="PTrfase/Anion_transptr"/>
</dbReference>
<reference evidence="2 3" key="1">
    <citation type="submission" date="2016-04" db="EMBL/GenBank/DDBJ databases">
        <title>Complete genome sequence of Dokdonella koreensis DS-123T.</title>
        <authorList>
            <person name="Kim J.F."/>
            <person name="Lee H."/>
            <person name="Kwak M.-J."/>
        </authorList>
    </citation>
    <scope>NUCLEOTIDE SEQUENCE [LARGE SCALE GENOMIC DNA]</scope>
    <source>
        <strain evidence="2 3">DS-123</strain>
    </source>
</reference>
<dbReference type="KEGG" id="dko:I596_1683"/>
<dbReference type="InterPro" id="IPR051541">
    <property type="entry name" value="PTS_SugarTrans_NitroReg"/>
</dbReference>
<proteinExistence type="predicted"/>
<dbReference type="PATRIC" id="fig|1300342.3.peg.1642"/>
<evidence type="ECO:0000313" key="2">
    <source>
        <dbReference type="EMBL" id="ANB17707.1"/>
    </source>
</evidence>
<dbReference type="Pfam" id="PF00359">
    <property type="entry name" value="PTS_EIIA_2"/>
    <property type="match status" value="1"/>
</dbReference>
<dbReference type="Gene3D" id="3.40.930.10">
    <property type="entry name" value="Mannitol-specific EII, Chain A"/>
    <property type="match status" value="1"/>
</dbReference>
<sequence length="144" mass="15153">MHVGVSAGDKQHLIHRLAGMLAVDDGERPAILDSLLARERLGGTGLGRGVAIPHGRTPQIDTARAAFVRLAEPIDFGAGDGRPVDLVAALAVPAHFTDGHLQLLAELAQIFSDERLTDGLRAAPDAATMRAKLAEWARAARQSG</sequence>
<dbReference type="PANTHER" id="PTHR47738:SF1">
    <property type="entry name" value="NITROGEN REGULATORY PROTEIN"/>
    <property type="match status" value="1"/>
</dbReference>
<dbReference type="InterPro" id="IPR002178">
    <property type="entry name" value="PTS_EIIA_type-2_dom"/>
</dbReference>
<dbReference type="PROSITE" id="PS00372">
    <property type="entry name" value="PTS_EIIA_TYPE_2_HIS"/>
    <property type="match status" value="1"/>
</dbReference>
<dbReference type="PANTHER" id="PTHR47738">
    <property type="entry name" value="PTS SYSTEM FRUCTOSE-LIKE EIIA COMPONENT-RELATED"/>
    <property type="match status" value="1"/>
</dbReference>
<dbReference type="PROSITE" id="PS51094">
    <property type="entry name" value="PTS_EIIA_TYPE_2"/>
    <property type="match status" value="1"/>
</dbReference>
<dbReference type="GO" id="GO:0030295">
    <property type="term" value="F:protein kinase activator activity"/>
    <property type="evidence" value="ECO:0007669"/>
    <property type="project" value="TreeGrafter"/>
</dbReference>
<protein>
    <submittedName>
        <fullName evidence="2">PTS mannitol importer</fullName>
    </submittedName>
</protein>
<organism evidence="2 3">
    <name type="scientific">Dokdonella koreensis DS-123</name>
    <dbReference type="NCBI Taxonomy" id="1300342"/>
    <lineage>
        <taxon>Bacteria</taxon>
        <taxon>Pseudomonadati</taxon>
        <taxon>Pseudomonadota</taxon>
        <taxon>Gammaproteobacteria</taxon>
        <taxon>Lysobacterales</taxon>
        <taxon>Rhodanobacteraceae</taxon>
        <taxon>Dokdonella</taxon>
    </lineage>
</organism>
<keyword evidence="3" id="KW-1185">Reference proteome</keyword>
<evidence type="ECO:0000313" key="3">
    <source>
        <dbReference type="Proteomes" id="UP000076830"/>
    </source>
</evidence>
<dbReference type="EMBL" id="CP015249">
    <property type="protein sequence ID" value="ANB17707.1"/>
    <property type="molecule type" value="Genomic_DNA"/>
</dbReference>
<dbReference type="SUPFAM" id="SSF55804">
    <property type="entry name" value="Phoshotransferase/anion transport protein"/>
    <property type="match status" value="1"/>
</dbReference>
<feature type="domain" description="PTS EIIA type-2" evidence="1">
    <location>
        <begin position="1"/>
        <end position="136"/>
    </location>
</feature>
<gene>
    <name evidence="2" type="ORF">I596_1683</name>
</gene>
<dbReference type="STRING" id="1300342.I596_1683"/>
<dbReference type="CDD" id="cd00211">
    <property type="entry name" value="PTS_IIA_fru"/>
    <property type="match status" value="1"/>
</dbReference>
<dbReference type="AlphaFoldDB" id="A0A160DTK0"/>
<accession>A0A160DTK0</accession>